<feature type="transmembrane region" description="Helical" evidence="2">
    <location>
        <begin position="175"/>
        <end position="201"/>
    </location>
</feature>
<feature type="transmembrane region" description="Helical" evidence="2">
    <location>
        <begin position="139"/>
        <end position="169"/>
    </location>
</feature>
<dbReference type="EMBL" id="JBHSXS010000004">
    <property type="protein sequence ID" value="MFC6880088.1"/>
    <property type="molecule type" value="Genomic_DNA"/>
</dbReference>
<proteinExistence type="predicted"/>
<evidence type="ECO:0000256" key="2">
    <source>
        <dbReference type="SAM" id="Phobius"/>
    </source>
</evidence>
<keyword evidence="4" id="KW-1185">Reference proteome</keyword>
<protein>
    <submittedName>
        <fullName evidence="3">Uncharacterized protein</fullName>
    </submittedName>
</protein>
<dbReference type="Proteomes" id="UP001596380">
    <property type="component" value="Unassembled WGS sequence"/>
</dbReference>
<keyword evidence="2" id="KW-0812">Transmembrane</keyword>
<feature type="region of interest" description="Disordered" evidence="1">
    <location>
        <begin position="344"/>
        <end position="416"/>
    </location>
</feature>
<feature type="transmembrane region" description="Helical" evidence="2">
    <location>
        <begin position="37"/>
        <end position="59"/>
    </location>
</feature>
<feature type="transmembrane region" description="Helical" evidence="2">
    <location>
        <begin position="12"/>
        <end position="31"/>
    </location>
</feature>
<organism evidence="3 4">
    <name type="scientific">Actinomadura yumaensis</name>
    <dbReference type="NCBI Taxonomy" id="111807"/>
    <lineage>
        <taxon>Bacteria</taxon>
        <taxon>Bacillati</taxon>
        <taxon>Actinomycetota</taxon>
        <taxon>Actinomycetes</taxon>
        <taxon>Streptosporangiales</taxon>
        <taxon>Thermomonosporaceae</taxon>
        <taxon>Actinomadura</taxon>
    </lineage>
</organism>
<comment type="caution">
    <text evidence="3">The sequence shown here is derived from an EMBL/GenBank/DDBJ whole genome shotgun (WGS) entry which is preliminary data.</text>
</comment>
<evidence type="ECO:0000313" key="3">
    <source>
        <dbReference type="EMBL" id="MFC6880088.1"/>
    </source>
</evidence>
<reference evidence="4" key="1">
    <citation type="journal article" date="2019" name="Int. J. Syst. Evol. Microbiol.">
        <title>The Global Catalogue of Microorganisms (GCM) 10K type strain sequencing project: providing services to taxonomists for standard genome sequencing and annotation.</title>
        <authorList>
            <consortium name="The Broad Institute Genomics Platform"/>
            <consortium name="The Broad Institute Genome Sequencing Center for Infectious Disease"/>
            <person name="Wu L."/>
            <person name="Ma J."/>
        </authorList>
    </citation>
    <scope>NUCLEOTIDE SEQUENCE [LARGE SCALE GENOMIC DNA]</scope>
    <source>
        <strain evidence="4">JCM 3369</strain>
    </source>
</reference>
<sequence length="416" mass="42534">MHSGARSRGAGTAAGAAGMAGVGGLAGGSVVGSAESLMSAAFLMASGAGILPPALMVAFQFKLATGKPQNLEAAAQSWSTAAEQCQKAAHDLRELVDGIPEQAWKMDDRAAYENKVADYCLQLDALHNYCMAVSYALTVLAYALFTYALFAIGVATYLDVLAVAALAIVDYPECVALAGTALTVTWVATGILATAGGIAAATMGGGASFTADYQVDHGNADADDAFKRALATGSAGAAANLAQNAANAGLAYLNRSNGNIERLPGTAHATSGSRGFPLQEIDLDADRGINKTWNVGGGAKAQFPAGAGPEFEFGSHHKIGSKGYEGGDFEFKGKKPAGPVDLGLGGKVERDGEGNVNGGGFNVGAEQPETGSKAGYEGGWDDKGKYTDKLQGTTPAGSREWNPVEKKKDDTPPWDK</sequence>
<feature type="compositionally biased region" description="Basic and acidic residues" evidence="1">
    <location>
        <begin position="402"/>
        <end position="416"/>
    </location>
</feature>
<keyword evidence="2" id="KW-1133">Transmembrane helix</keyword>
<keyword evidence="2" id="KW-0472">Membrane</keyword>
<name>A0ABW2CHE5_9ACTN</name>
<evidence type="ECO:0000313" key="4">
    <source>
        <dbReference type="Proteomes" id="UP001596380"/>
    </source>
</evidence>
<accession>A0ABW2CHE5</accession>
<evidence type="ECO:0000256" key="1">
    <source>
        <dbReference type="SAM" id="MobiDB-lite"/>
    </source>
</evidence>
<dbReference type="RefSeq" id="WP_378063178.1">
    <property type="nucleotide sequence ID" value="NZ_JBHSXS010000004.1"/>
</dbReference>
<gene>
    <name evidence="3" type="ORF">ACFQKB_09960</name>
</gene>